<keyword evidence="3" id="KW-1185">Reference proteome</keyword>
<feature type="transmembrane region" description="Helical" evidence="1">
    <location>
        <begin position="44"/>
        <end position="62"/>
    </location>
</feature>
<keyword evidence="1" id="KW-0472">Membrane</keyword>
<dbReference type="OrthoDB" id="5988272at2"/>
<evidence type="ECO:0000256" key="1">
    <source>
        <dbReference type="SAM" id="Phobius"/>
    </source>
</evidence>
<dbReference type="EMBL" id="LDJP01000032">
    <property type="protein sequence ID" value="KRG86731.1"/>
    <property type="molecule type" value="Genomic_DNA"/>
</dbReference>
<evidence type="ECO:0000313" key="3">
    <source>
        <dbReference type="Proteomes" id="UP000050940"/>
    </source>
</evidence>
<organism evidence="2 3">
    <name type="scientific">Stenotrophomonas daejeonensis</name>
    <dbReference type="NCBI Taxonomy" id="659018"/>
    <lineage>
        <taxon>Bacteria</taxon>
        <taxon>Pseudomonadati</taxon>
        <taxon>Pseudomonadota</taxon>
        <taxon>Gammaproteobacteria</taxon>
        <taxon>Lysobacterales</taxon>
        <taxon>Lysobacteraceae</taxon>
        <taxon>Stenotrophomonas</taxon>
    </lineage>
</organism>
<evidence type="ECO:0000313" key="2">
    <source>
        <dbReference type="EMBL" id="KRG86731.1"/>
    </source>
</evidence>
<keyword evidence="1" id="KW-1133">Transmembrane helix</keyword>
<feature type="transmembrane region" description="Helical" evidence="1">
    <location>
        <begin position="101"/>
        <end position="118"/>
    </location>
</feature>
<dbReference type="PATRIC" id="fig|659018.3.peg.1153"/>
<dbReference type="GO" id="GO:0015097">
    <property type="term" value="F:mercury ion transmembrane transporter activity"/>
    <property type="evidence" value="ECO:0007669"/>
    <property type="project" value="InterPro"/>
</dbReference>
<comment type="caution">
    <text evidence="2">The sequence shown here is derived from an EMBL/GenBank/DDBJ whole genome shotgun (WGS) entry which is preliminary data.</text>
</comment>
<protein>
    <submittedName>
        <fullName evidence="2">Membrane protein</fullName>
    </submittedName>
</protein>
<feature type="transmembrane region" description="Helical" evidence="1">
    <location>
        <begin position="74"/>
        <end position="95"/>
    </location>
</feature>
<dbReference type="Pfam" id="PF03203">
    <property type="entry name" value="MerC"/>
    <property type="match status" value="1"/>
</dbReference>
<dbReference type="InterPro" id="IPR004891">
    <property type="entry name" value="Mercury-R_MerC"/>
</dbReference>
<name>A0A0R0DXJ2_9GAMM</name>
<keyword evidence="1" id="KW-0812">Transmembrane</keyword>
<dbReference type="RefSeq" id="WP_057640365.1">
    <property type="nucleotide sequence ID" value="NZ_LDJP01000032.1"/>
</dbReference>
<dbReference type="Proteomes" id="UP000050940">
    <property type="component" value="Unassembled WGS sequence"/>
</dbReference>
<dbReference type="GO" id="GO:0016020">
    <property type="term" value="C:membrane"/>
    <property type="evidence" value="ECO:0007669"/>
    <property type="project" value="InterPro"/>
</dbReference>
<dbReference type="AlphaFoldDB" id="A0A0R0DXJ2"/>
<gene>
    <name evidence="2" type="ORF">ABB34_06140</name>
</gene>
<proteinExistence type="predicted"/>
<accession>A0A0R0DXJ2</accession>
<sequence length="125" mass="13236">MKNAATWADASAIALSGLCLLHCLALPLLASLLPLLGAWSEAEWVHGLFVALALPVTCYALWRTHRRQALPGSMWLLAGGGLSLLAAGALGWPLAKAETRLTVAGSLMLAGTHLWNALRRRHGHG</sequence>
<reference evidence="2 3" key="1">
    <citation type="submission" date="2015-05" db="EMBL/GenBank/DDBJ databases">
        <title>Genome sequencing and analysis of members of genus Stenotrophomonas.</title>
        <authorList>
            <person name="Patil P.P."/>
            <person name="Midha S."/>
            <person name="Patil P.B."/>
        </authorList>
    </citation>
    <scope>NUCLEOTIDE SEQUENCE [LARGE SCALE GENOMIC DNA]</scope>
    <source>
        <strain evidence="2 3">JCM 16244</strain>
    </source>
</reference>